<gene>
    <name evidence="8" type="ORF">SAMN05421686_104100</name>
</gene>
<protein>
    <submittedName>
        <fullName evidence="8">Colanic acid biosynthesis protein WcaH</fullName>
    </submittedName>
</protein>
<evidence type="ECO:0000256" key="1">
    <source>
        <dbReference type="ARBA" id="ARBA00022723"/>
    </source>
</evidence>
<dbReference type="CDD" id="cd03430">
    <property type="entry name" value="NUDIX_GDPMH_NudD"/>
    <property type="match status" value="1"/>
</dbReference>
<dbReference type="NCBIfam" id="NF011963">
    <property type="entry name" value="PRK15434.1"/>
    <property type="match status" value="1"/>
</dbReference>
<dbReference type="PANTHER" id="PTHR43046">
    <property type="entry name" value="GDP-MANNOSE MANNOSYL HYDROLASE"/>
    <property type="match status" value="1"/>
</dbReference>
<dbReference type="InterPro" id="IPR020084">
    <property type="entry name" value="NUDIX_hydrolase_CS"/>
</dbReference>
<feature type="domain" description="Nudix hydrolase" evidence="7">
    <location>
        <begin position="16"/>
        <end position="159"/>
    </location>
</feature>
<keyword evidence="2" id="KW-0378">Hydrolase</keyword>
<feature type="binding site" evidence="5">
    <location>
        <position position="128"/>
    </location>
    <ligand>
        <name>Mg(2+)</name>
        <dbReference type="ChEBI" id="CHEBI:18420"/>
    </ligand>
</feature>
<dbReference type="OrthoDB" id="542521at2"/>
<dbReference type="PANTHER" id="PTHR43046:SF12">
    <property type="entry name" value="GDP-MANNOSE MANNOSYL HYDROLASE"/>
    <property type="match status" value="1"/>
</dbReference>
<dbReference type="PIRSF" id="PIRSF037599">
    <property type="entry name" value="GDPMH"/>
    <property type="match status" value="1"/>
</dbReference>
<dbReference type="PROSITE" id="PS00893">
    <property type="entry name" value="NUDIX_BOX"/>
    <property type="match status" value="1"/>
</dbReference>
<feature type="short sequence motif" description="Nudix box" evidence="6">
    <location>
        <begin position="53"/>
        <end position="74"/>
    </location>
</feature>
<dbReference type="InterPro" id="IPR015797">
    <property type="entry name" value="NUDIX_hydrolase-like_dom_sf"/>
</dbReference>
<dbReference type="RefSeq" id="WP_076514971.1">
    <property type="nucleotide sequence ID" value="NZ_FTOH01000004.1"/>
</dbReference>
<organism evidence="8 9">
    <name type="scientific">Thalassolituus maritimus</name>
    <dbReference type="NCBI Taxonomy" id="484498"/>
    <lineage>
        <taxon>Bacteria</taxon>
        <taxon>Pseudomonadati</taxon>
        <taxon>Pseudomonadota</taxon>
        <taxon>Gammaproteobacteria</taxon>
        <taxon>Oceanospirillales</taxon>
        <taxon>Oceanospirillaceae</taxon>
        <taxon>Thalassolituus</taxon>
    </lineage>
</organism>
<evidence type="ECO:0000256" key="2">
    <source>
        <dbReference type="ARBA" id="ARBA00022801"/>
    </source>
</evidence>
<evidence type="ECO:0000256" key="5">
    <source>
        <dbReference type="PIRSR" id="PIRSR037599-3"/>
    </source>
</evidence>
<comment type="cofactor">
    <cofactor evidence="5">
        <name>Mg(2+)</name>
        <dbReference type="ChEBI" id="CHEBI:18420"/>
    </cofactor>
    <text evidence="5">Binds 1 Mg(2+) ion per subunit.</text>
</comment>
<dbReference type="SUPFAM" id="SSF55811">
    <property type="entry name" value="Nudix"/>
    <property type="match status" value="1"/>
</dbReference>
<sequence length="161" mass="18420">MAKQWLDPDTFKTIVDTTPLVSIDLLVRNADGQILVGKRVNRPAQGYWFVPGGRILKNERITDAFARLTEAELGIRLDITAATYLGLYEHFYDDSIFTDGGDNISTHYVVSGFEVVLPAGYSSLPYEQHNEYQWLSEEEFKSSERVHIHSRWYLDKGKGFL</sequence>
<reference evidence="9" key="1">
    <citation type="submission" date="2017-01" db="EMBL/GenBank/DDBJ databases">
        <authorList>
            <person name="Varghese N."/>
            <person name="Submissions S."/>
        </authorList>
    </citation>
    <scope>NUCLEOTIDE SEQUENCE [LARGE SCALE GENOMIC DNA]</scope>
    <source>
        <strain evidence="9">DSM 24913</strain>
    </source>
</reference>
<evidence type="ECO:0000256" key="3">
    <source>
        <dbReference type="ARBA" id="ARBA00022842"/>
    </source>
</evidence>
<dbReference type="InterPro" id="IPR033715">
    <property type="entry name" value="GDPMH"/>
</dbReference>
<keyword evidence="9" id="KW-1185">Reference proteome</keyword>
<keyword evidence="1 5" id="KW-0479">Metal-binding</keyword>
<name>A0A1N7LN34_9GAMM</name>
<dbReference type="Proteomes" id="UP000185639">
    <property type="component" value="Unassembled WGS sequence"/>
</dbReference>
<dbReference type="Pfam" id="PF00293">
    <property type="entry name" value="NUDIX"/>
    <property type="match status" value="1"/>
</dbReference>
<accession>A0A1N7LN34</accession>
<dbReference type="EMBL" id="FTOH01000004">
    <property type="protein sequence ID" value="SIS75192.1"/>
    <property type="molecule type" value="Genomic_DNA"/>
</dbReference>
<evidence type="ECO:0000256" key="6">
    <source>
        <dbReference type="PIRSR" id="PIRSR037599-4"/>
    </source>
</evidence>
<evidence type="ECO:0000313" key="9">
    <source>
        <dbReference type="Proteomes" id="UP000185639"/>
    </source>
</evidence>
<feature type="site" description="Critical for catalysis" evidence="4">
    <location>
        <position position="129"/>
    </location>
</feature>
<proteinExistence type="predicted"/>
<feature type="binding site" evidence="5">
    <location>
        <position position="52"/>
    </location>
    <ligand>
        <name>Mg(2+)</name>
        <dbReference type="ChEBI" id="CHEBI:18420"/>
    </ligand>
</feature>
<dbReference type="STRING" id="484498.SAMN05421686_104100"/>
<keyword evidence="3 5" id="KW-0460">Magnesium</keyword>
<evidence type="ECO:0000259" key="7">
    <source>
        <dbReference type="PROSITE" id="PS51462"/>
    </source>
</evidence>
<dbReference type="InterPro" id="IPR000086">
    <property type="entry name" value="NUDIX_hydrolase_dom"/>
</dbReference>
<dbReference type="GO" id="GO:0008727">
    <property type="term" value="F:GDP-mannose mannosyl hydrolase activity"/>
    <property type="evidence" value="ECO:0007669"/>
    <property type="project" value="InterPro"/>
</dbReference>
<feature type="binding site" evidence="5">
    <location>
        <position position="72"/>
    </location>
    <ligand>
        <name>Mg(2+)</name>
        <dbReference type="ChEBI" id="CHEBI:18420"/>
    </ligand>
</feature>
<dbReference type="Gene3D" id="3.90.79.10">
    <property type="entry name" value="Nucleoside Triphosphate Pyrophosphohydrolase"/>
    <property type="match status" value="1"/>
</dbReference>
<dbReference type="GO" id="GO:0046872">
    <property type="term" value="F:metal ion binding"/>
    <property type="evidence" value="ECO:0007669"/>
    <property type="project" value="UniProtKB-KW"/>
</dbReference>
<dbReference type="PROSITE" id="PS51462">
    <property type="entry name" value="NUDIX"/>
    <property type="match status" value="1"/>
</dbReference>
<evidence type="ECO:0000256" key="4">
    <source>
        <dbReference type="PIRSR" id="PIRSR037599-1"/>
    </source>
</evidence>
<evidence type="ECO:0000313" key="8">
    <source>
        <dbReference type="EMBL" id="SIS75192.1"/>
    </source>
</evidence>
<dbReference type="AlphaFoldDB" id="A0A1N7LN34"/>